<keyword evidence="1" id="KW-0732">Signal</keyword>
<evidence type="ECO:0000313" key="2">
    <source>
        <dbReference type="EMBL" id="AFH92336.1"/>
    </source>
</evidence>
<dbReference type="EMBL" id="CP003488">
    <property type="protein sequence ID" value="AFH92336.1"/>
    <property type="molecule type" value="Genomic_DNA"/>
</dbReference>
<feature type="chain" id="PRO_5007303749" description="Lipoprotein" evidence="1">
    <location>
        <begin position="24"/>
        <end position="178"/>
    </location>
</feature>
<dbReference type="OrthoDB" id="6888810at2"/>
<evidence type="ECO:0008006" key="4">
    <source>
        <dbReference type="Google" id="ProtNLM"/>
    </source>
</evidence>
<sequence length="178" mass="20159">MKKIFSLIVMLCALFCITSVSMAGENETAEKKTKIDVLPQPYSTSDLYGYWFDSNNTPEVRILKLMILAPNGVARDALLIELGDNVEEIKQESLWKFDPNSSVLTQEVTKMTYTINGKIEPIDFGEVEPVKVSVTIKKRGDDIFMNTVSDDGTVETYQKITKEMKDKIHQKAKENARK</sequence>
<protein>
    <recommendedName>
        <fullName evidence="4">Lipoprotein</fullName>
    </recommendedName>
</protein>
<name>A0A140NJH8_PROSM</name>
<organism evidence="2 3">
    <name type="scientific">Providencia stuartii (strain MRSN 2154)</name>
    <dbReference type="NCBI Taxonomy" id="1157951"/>
    <lineage>
        <taxon>Bacteria</taxon>
        <taxon>Pseudomonadati</taxon>
        <taxon>Pseudomonadota</taxon>
        <taxon>Gammaproteobacteria</taxon>
        <taxon>Enterobacterales</taxon>
        <taxon>Morganellaceae</taxon>
        <taxon>Providencia</taxon>
    </lineage>
</organism>
<feature type="signal peptide" evidence="1">
    <location>
        <begin position="1"/>
        <end position="23"/>
    </location>
</feature>
<dbReference type="KEGG" id="psi:S70_02205"/>
<evidence type="ECO:0000313" key="3">
    <source>
        <dbReference type="Proteomes" id="UP000005012"/>
    </source>
</evidence>
<proteinExistence type="predicted"/>
<gene>
    <name evidence="2" type="ordered locus">S70_02205</name>
</gene>
<dbReference type="Proteomes" id="UP000005012">
    <property type="component" value="Chromosome"/>
</dbReference>
<evidence type="ECO:0000256" key="1">
    <source>
        <dbReference type="SAM" id="SignalP"/>
    </source>
</evidence>
<accession>A0A140NJH8</accession>
<reference evidence="3" key="2">
    <citation type="submission" date="2012-04" db="EMBL/GenBank/DDBJ databases">
        <title>Complete genome sequence of Providencia stuartii clinical isolate MRSN 2154.</title>
        <authorList>
            <person name="Clifford R.J."/>
            <person name="Hang J."/>
            <person name="Riley M.C."/>
            <person name="Onmus-Leone F."/>
            <person name="Kuschner R.A."/>
            <person name="Lesho E.P."/>
            <person name="Waterman P.E."/>
        </authorList>
    </citation>
    <scope>NUCLEOTIDE SEQUENCE [LARGE SCALE GENOMIC DNA]</scope>
    <source>
        <strain evidence="3">MRSN 2154</strain>
    </source>
</reference>
<reference evidence="2 3" key="1">
    <citation type="journal article" date="2012" name="J. Bacteriol.">
        <title>Complete Genome Sequence of Providencia stuartii Clinical Isolate MRSN 2154.</title>
        <authorList>
            <person name="Clifford R.J."/>
            <person name="Hang J."/>
            <person name="Riley M.C."/>
            <person name="Onmus-Leone F."/>
            <person name="Kuschner R.A."/>
            <person name="Lesho E.P."/>
            <person name="Waterman P.E."/>
        </authorList>
    </citation>
    <scope>NUCLEOTIDE SEQUENCE [LARGE SCALE GENOMIC DNA]</scope>
    <source>
        <strain evidence="2 3">MRSN 2154</strain>
    </source>
</reference>
<dbReference type="HOGENOM" id="CLU_1509334_0_0_6"/>
<dbReference type="AlphaFoldDB" id="A0A140NJH8"/>
<dbReference type="PATRIC" id="fig|1157951.4.peg.436"/>